<comment type="caution">
    <text evidence="5">The sequence shown here is derived from an EMBL/GenBank/DDBJ whole genome shotgun (WGS) entry which is preliminary data.</text>
</comment>
<keyword evidence="1" id="KW-0805">Transcription regulation</keyword>
<dbReference type="InterPro" id="IPR050679">
    <property type="entry name" value="Bact_HTH_transcr_reg"/>
</dbReference>
<evidence type="ECO:0000313" key="5">
    <source>
        <dbReference type="EMBL" id="NMO79805.1"/>
    </source>
</evidence>
<evidence type="ECO:0000256" key="1">
    <source>
        <dbReference type="ARBA" id="ARBA00023015"/>
    </source>
</evidence>
<dbReference type="AlphaFoldDB" id="A0A7Y0PPE5"/>
<dbReference type="CDD" id="cd07377">
    <property type="entry name" value="WHTH_GntR"/>
    <property type="match status" value="1"/>
</dbReference>
<dbReference type="Proteomes" id="UP000588491">
    <property type="component" value="Unassembled WGS sequence"/>
</dbReference>
<dbReference type="FunFam" id="1.10.10.10:FF:000079">
    <property type="entry name" value="GntR family transcriptional regulator"/>
    <property type="match status" value="1"/>
</dbReference>
<dbReference type="Gene3D" id="1.10.10.10">
    <property type="entry name" value="Winged helix-like DNA-binding domain superfamily/Winged helix DNA-binding domain"/>
    <property type="match status" value="1"/>
</dbReference>
<gene>
    <name evidence="5" type="ORF">HHU08_23040</name>
</gene>
<dbReference type="PRINTS" id="PR00035">
    <property type="entry name" value="HTHGNTR"/>
</dbReference>
<evidence type="ECO:0000256" key="3">
    <source>
        <dbReference type="ARBA" id="ARBA00023163"/>
    </source>
</evidence>
<dbReference type="Pfam" id="PF00392">
    <property type="entry name" value="GntR"/>
    <property type="match status" value="1"/>
</dbReference>
<proteinExistence type="predicted"/>
<reference evidence="5 6" key="1">
    <citation type="submission" date="2020-04" db="EMBL/GenBank/DDBJ databases">
        <title>Bacillus sp. UniB3 isolated from commercial digestive syrup.</title>
        <authorList>
            <person name="Thorat V."/>
            <person name="Kirdat K."/>
            <person name="Tiwarekar B."/>
            <person name="Yadav A."/>
        </authorList>
    </citation>
    <scope>NUCLEOTIDE SEQUENCE [LARGE SCALE GENOMIC DNA]</scope>
    <source>
        <strain evidence="5 6">UniB3</strain>
    </source>
</reference>
<dbReference type="InterPro" id="IPR036388">
    <property type="entry name" value="WH-like_DNA-bd_sf"/>
</dbReference>
<dbReference type="PANTHER" id="PTHR44846:SF1">
    <property type="entry name" value="MANNOSYL-D-GLYCERATE TRANSPORT_METABOLISM SYSTEM REPRESSOR MNGR-RELATED"/>
    <property type="match status" value="1"/>
</dbReference>
<dbReference type="Pfam" id="PF07702">
    <property type="entry name" value="UTRA"/>
    <property type="match status" value="1"/>
</dbReference>
<dbReference type="InterPro" id="IPR000524">
    <property type="entry name" value="Tscrpt_reg_HTH_GntR"/>
</dbReference>
<organism evidence="5 6">
    <name type="scientific">Niallia alba</name>
    <dbReference type="NCBI Taxonomy" id="2729105"/>
    <lineage>
        <taxon>Bacteria</taxon>
        <taxon>Bacillati</taxon>
        <taxon>Bacillota</taxon>
        <taxon>Bacilli</taxon>
        <taxon>Bacillales</taxon>
        <taxon>Bacillaceae</taxon>
        <taxon>Niallia</taxon>
    </lineage>
</organism>
<dbReference type="SMART" id="SM00345">
    <property type="entry name" value="HTH_GNTR"/>
    <property type="match status" value="1"/>
</dbReference>
<feature type="domain" description="HTH gntR-type" evidence="4">
    <location>
        <begin position="8"/>
        <end position="76"/>
    </location>
</feature>
<evidence type="ECO:0000259" key="4">
    <source>
        <dbReference type="PROSITE" id="PS50949"/>
    </source>
</evidence>
<dbReference type="RefSeq" id="WP_016202586.1">
    <property type="nucleotide sequence ID" value="NZ_JABBPK010000001.1"/>
</dbReference>
<dbReference type="EMBL" id="JABBPK010000001">
    <property type="protein sequence ID" value="NMO79805.1"/>
    <property type="molecule type" value="Genomic_DNA"/>
</dbReference>
<protein>
    <submittedName>
        <fullName evidence="5">GntR family transcriptional regulator</fullName>
    </submittedName>
</protein>
<dbReference type="SUPFAM" id="SSF64288">
    <property type="entry name" value="Chorismate lyase-like"/>
    <property type="match status" value="1"/>
</dbReference>
<dbReference type="SMART" id="SM00866">
    <property type="entry name" value="UTRA"/>
    <property type="match status" value="1"/>
</dbReference>
<dbReference type="GO" id="GO:0003677">
    <property type="term" value="F:DNA binding"/>
    <property type="evidence" value="ECO:0007669"/>
    <property type="project" value="UniProtKB-KW"/>
</dbReference>
<dbReference type="InterPro" id="IPR028978">
    <property type="entry name" value="Chorismate_lyase_/UTRA_dom_sf"/>
</dbReference>
<dbReference type="GO" id="GO:0045892">
    <property type="term" value="P:negative regulation of DNA-templated transcription"/>
    <property type="evidence" value="ECO:0007669"/>
    <property type="project" value="TreeGrafter"/>
</dbReference>
<dbReference type="PROSITE" id="PS50949">
    <property type="entry name" value="HTH_GNTR"/>
    <property type="match status" value="1"/>
</dbReference>
<accession>A0A7Y0PPE5</accession>
<dbReference type="InterPro" id="IPR011663">
    <property type="entry name" value="UTRA"/>
</dbReference>
<name>A0A7Y0PPE5_9BACI</name>
<evidence type="ECO:0000256" key="2">
    <source>
        <dbReference type="ARBA" id="ARBA00023125"/>
    </source>
</evidence>
<evidence type="ECO:0000313" key="6">
    <source>
        <dbReference type="Proteomes" id="UP000588491"/>
    </source>
</evidence>
<keyword evidence="6" id="KW-1185">Reference proteome</keyword>
<keyword evidence="3" id="KW-0804">Transcription</keyword>
<sequence length="241" mass="27636">MEEINKEAALHSIVKESIINMIKSGEYQPNTKLPTEAEFCETFGVSRTTIRTALQQLTIEGYVYRVQGKGTFVAENKVKQSLTSTVEQFSEQITMQGKDPSIKVLQLKVIEATDFLAKQFKQNIGDPVNCLERMRYVNDTPLQYEISYLPWYKVPGLDSAACEKSLYKMLETKYDIKIRKTVEHLELILADDTISKKLEIPTGSPCFLLETFAYAEDETAIEYSKTIFRGDRAHFVIERNY</sequence>
<dbReference type="SUPFAM" id="SSF46785">
    <property type="entry name" value="Winged helix' DNA-binding domain"/>
    <property type="match status" value="1"/>
</dbReference>
<dbReference type="PANTHER" id="PTHR44846">
    <property type="entry name" value="MANNOSYL-D-GLYCERATE TRANSPORT/METABOLISM SYSTEM REPRESSOR MNGR-RELATED"/>
    <property type="match status" value="1"/>
</dbReference>
<dbReference type="GO" id="GO:0003700">
    <property type="term" value="F:DNA-binding transcription factor activity"/>
    <property type="evidence" value="ECO:0007669"/>
    <property type="project" value="InterPro"/>
</dbReference>
<keyword evidence="2" id="KW-0238">DNA-binding</keyword>
<dbReference type="Gene3D" id="3.40.1410.10">
    <property type="entry name" value="Chorismate lyase-like"/>
    <property type="match status" value="1"/>
</dbReference>
<dbReference type="InterPro" id="IPR036390">
    <property type="entry name" value="WH_DNA-bd_sf"/>
</dbReference>